<dbReference type="SUPFAM" id="SSF50129">
    <property type="entry name" value="GroES-like"/>
    <property type="match status" value="1"/>
</dbReference>
<dbReference type="AlphaFoldDB" id="F5YNL9"/>
<accession>F5YNL9</accession>
<dbReference type="SUPFAM" id="SSF51735">
    <property type="entry name" value="NAD(P)-binding Rossmann-fold domains"/>
    <property type="match status" value="1"/>
</dbReference>
<dbReference type="PANTHER" id="PTHR43401:SF2">
    <property type="entry name" value="L-THREONINE 3-DEHYDROGENASE"/>
    <property type="match status" value="1"/>
</dbReference>
<dbReference type="KEGG" id="tpi:TREPR_2963"/>
<dbReference type="HOGENOM" id="CLU_054732_0_0_12"/>
<dbReference type="Pfam" id="PF00107">
    <property type="entry name" value="ADH_zinc_N"/>
    <property type="match status" value="1"/>
</dbReference>
<dbReference type="STRING" id="545694.TREPR_2963"/>
<reference evidence="5" key="1">
    <citation type="submission" date="2009-12" db="EMBL/GenBank/DDBJ databases">
        <title>Complete sequence of Treponema primitia strain ZAS-2.</title>
        <authorList>
            <person name="Tetu S.G."/>
            <person name="Matson E."/>
            <person name="Ren Q."/>
            <person name="Seshadri R."/>
            <person name="Elbourne L."/>
            <person name="Hassan K.A."/>
            <person name="Durkin A."/>
            <person name="Radune D."/>
            <person name="Mohamoud Y."/>
            <person name="Shay R."/>
            <person name="Jin S."/>
            <person name="Zhang X."/>
            <person name="Lucey K."/>
            <person name="Ballor N.R."/>
            <person name="Ottesen E."/>
            <person name="Rosenthal R."/>
            <person name="Allen A."/>
            <person name="Leadbetter J.R."/>
            <person name="Paulsen I.T."/>
        </authorList>
    </citation>
    <scope>NUCLEOTIDE SEQUENCE [LARGE SCALE GENOMIC DNA]</scope>
    <source>
        <strain evidence="5">ATCC BAA-887 / DSM 12427 / ZAS-2</strain>
    </source>
</reference>
<dbReference type="OrthoDB" id="9787435at2"/>
<dbReference type="InterPro" id="IPR013149">
    <property type="entry name" value="ADH-like_C"/>
</dbReference>
<protein>
    <submittedName>
        <fullName evidence="4">L-sorbose 1-phosphate reductase</fullName>
        <ecNumber evidence="4">1.1.1.-</ecNumber>
    </submittedName>
</protein>
<dbReference type="Pfam" id="PF08240">
    <property type="entry name" value="ADH_N"/>
    <property type="match status" value="1"/>
</dbReference>
<dbReference type="Gene3D" id="3.90.180.10">
    <property type="entry name" value="Medium-chain alcohol dehydrogenases, catalytic domain"/>
    <property type="match status" value="1"/>
</dbReference>
<sequence length="423" mass="46456">MGQKTKAVRLYGADDLRLEEFELPEIKDDEILVRIISDSICMSTYKLAKQGKKHKRCPQNVDTNPIIIGHEFAGDIVKVGAKWSGEFKAGEKFAQQPALNYKGSLASPGYSYEFFGGDASYCILPHEVMELGCLLHYDGDAYFYASLAEPVSCIIGGYHIMYHTNKQNYDHAMDIKEGGNVLILGGAGPMGLEAVEYPLYGGNKPTRIVVTDVDDGRLERAKKLIPPELAKKQGVELHYVNPRGFADQYTALMDITGGKGYDDVFVYAPIKELAEAGDRLMAFDGCLNFFAGPSDKNFSAMMNLYNCHYTSTHILGSTGGNTDDLKEAIKLASEKKIRPAVMVTHICGIDAVASAVINLPELRAGKIVTYTHINMPLTAISDFAKLGEKDPLFADLHKSCDAHQGLWNAEAEKILLKHFKVGA</sequence>
<dbReference type="InterPro" id="IPR050129">
    <property type="entry name" value="Zn_alcohol_dh"/>
</dbReference>
<dbReference type="InterPro" id="IPR036291">
    <property type="entry name" value="NAD(P)-bd_dom_sf"/>
</dbReference>
<dbReference type="GO" id="GO:0016491">
    <property type="term" value="F:oxidoreductase activity"/>
    <property type="evidence" value="ECO:0007669"/>
    <property type="project" value="UniProtKB-KW"/>
</dbReference>
<dbReference type="RefSeq" id="WP_015707291.1">
    <property type="nucleotide sequence ID" value="NC_015578.1"/>
</dbReference>
<dbReference type="EC" id="1.1.1.-" evidence="4"/>
<dbReference type="Proteomes" id="UP000009223">
    <property type="component" value="Chromosome"/>
</dbReference>
<organism evidence="4 5">
    <name type="scientific">Treponema primitia (strain ATCC BAA-887 / DSM 12427 / ZAS-2)</name>
    <dbReference type="NCBI Taxonomy" id="545694"/>
    <lineage>
        <taxon>Bacteria</taxon>
        <taxon>Pseudomonadati</taxon>
        <taxon>Spirochaetota</taxon>
        <taxon>Spirochaetia</taxon>
        <taxon>Spirochaetales</taxon>
        <taxon>Treponemataceae</taxon>
        <taxon>Treponema</taxon>
    </lineage>
</organism>
<dbReference type="CDD" id="cd08238">
    <property type="entry name" value="sorbose_phosphate_red"/>
    <property type="match status" value="1"/>
</dbReference>
<feature type="domain" description="Alcohol dehydrogenase-like N-terminal" evidence="3">
    <location>
        <begin position="28"/>
        <end position="127"/>
    </location>
</feature>
<dbReference type="InterPro" id="IPR011032">
    <property type="entry name" value="GroES-like_sf"/>
</dbReference>
<proteinExistence type="predicted"/>
<name>F5YNL9_TREPZ</name>
<dbReference type="PANTHER" id="PTHR43401">
    <property type="entry name" value="L-THREONINE 3-DEHYDROGENASE"/>
    <property type="match status" value="1"/>
</dbReference>
<evidence type="ECO:0000259" key="3">
    <source>
        <dbReference type="Pfam" id="PF08240"/>
    </source>
</evidence>
<dbReference type="EMBL" id="CP001843">
    <property type="protein sequence ID" value="AEF84338.1"/>
    <property type="molecule type" value="Genomic_DNA"/>
</dbReference>
<evidence type="ECO:0000256" key="1">
    <source>
        <dbReference type="ARBA" id="ARBA00023002"/>
    </source>
</evidence>
<dbReference type="Gene3D" id="3.40.50.720">
    <property type="entry name" value="NAD(P)-binding Rossmann-like Domain"/>
    <property type="match status" value="1"/>
</dbReference>
<gene>
    <name evidence="4" type="ordered locus">TREPR_2963</name>
</gene>
<evidence type="ECO:0000259" key="2">
    <source>
        <dbReference type="Pfam" id="PF00107"/>
    </source>
</evidence>
<keyword evidence="5" id="KW-1185">Reference proteome</keyword>
<evidence type="ECO:0000313" key="5">
    <source>
        <dbReference type="Proteomes" id="UP000009223"/>
    </source>
</evidence>
<dbReference type="eggNOG" id="COG1063">
    <property type="taxonomic scope" value="Bacteria"/>
</dbReference>
<keyword evidence="1 4" id="KW-0560">Oxidoreductase</keyword>
<feature type="domain" description="Alcohol dehydrogenase-like C-terminal" evidence="2">
    <location>
        <begin position="207"/>
        <end position="333"/>
    </location>
</feature>
<dbReference type="InterPro" id="IPR013154">
    <property type="entry name" value="ADH-like_N"/>
</dbReference>
<reference evidence="4 5" key="2">
    <citation type="journal article" date="2011" name="ISME J.">
        <title>RNA-seq reveals cooperative metabolic interactions between two termite-gut spirochete species in co-culture.</title>
        <authorList>
            <person name="Rosenthal A.Z."/>
            <person name="Matson E.G."/>
            <person name="Eldar A."/>
            <person name="Leadbetter J.R."/>
        </authorList>
    </citation>
    <scope>NUCLEOTIDE SEQUENCE [LARGE SCALE GENOMIC DNA]</scope>
    <source>
        <strain evidence="5">ATCC BAA-887 / DSM 12427 / ZAS-2</strain>
    </source>
</reference>
<evidence type="ECO:0000313" key="4">
    <source>
        <dbReference type="EMBL" id="AEF84338.1"/>
    </source>
</evidence>